<accession>A0A5J4PL34</accession>
<gene>
    <name evidence="1" type="ORF">EZS28_056487</name>
</gene>
<dbReference type="AlphaFoldDB" id="A0A5J4PL34"/>
<dbReference type="EMBL" id="SNRW01050227">
    <property type="protein sequence ID" value="KAA6309558.1"/>
    <property type="molecule type" value="Genomic_DNA"/>
</dbReference>
<organism evidence="1 2">
    <name type="scientific">Streblomastix strix</name>
    <dbReference type="NCBI Taxonomy" id="222440"/>
    <lineage>
        <taxon>Eukaryota</taxon>
        <taxon>Metamonada</taxon>
        <taxon>Preaxostyla</taxon>
        <taxon>Oxymonadida</taxon>
        <taxon>Streblomastigidae</taxon>
        <taxon>Streblomastix</taxon>
    </lineage>
</organism>
<protein>
    <submittedName>
        <fullName evidence="1">Uncharacterized protein</fullName>
    </submittedName>
</protein>
<dbReference type="Proteomes" id="UP000324800">
    <property type="component" value="Unassembled WGS sequence"/>
</dbReference>
<sequence>MGKPMNSIRNKVIEQLMNEHVDRAAKVRKEERYWKLSQLMQNIGRQATLKDEGRLSSDLLIKMSLTLIMVNFVLRMADVQRAELRIENINQGEIVIATMTIKKPRRPTEKTPKVAQDRAVYSIIWILS</sequence>
<reference evidence="1 2" key="1">
    <citation type="submission" date="2019-03" db="EMBL/GenBank/DDBJ databases">
        <title>Single cell metagenomics reveals metabolic interactions within the superorganism composed of flagellate Streblomastix strix and complex community of Bacteroidetes bacteria on its surface.</title>
        <authorList>
            <person name="Treitli S.C."/>
            <person name="Kolisko M."/>
            <person name="Husnik F."/>
            <person name="Keeling P."/>
            <person name="Hampl V."/>
        </authorList>
    </citation>
    <scope>NUCLEOTIDE SEQUENCE [LARGE SCALE GENOMIC DNA]</scope>
    <source>
        <strain evidence="1">ST1C</strain>
    </source>
</reference>
<name>A0A5J4PL34_9EUKA</name>
<evidence type="ECO:0000313" key="1">
    <source>
        <dbReference type="EMBL" id="KAA6309558.1"/>
    </source>
</evidence>
<comment type="caution">
    <text evidence="1">The sequence shown here is derived from an EMBL/GenBank/DDBJ whole genome shotgun (WGS) entry which is preliminary data.</text>
</comment>
<evidence type="ECO:0000313" key="2">
    <source>
        <dbReference type="Proteomes" id="UP000324800"/>
    </source>
</evidence>
<proteinExistence type="predicted"/>